<feature type="binding site" evidence="1">
    <location>
        <position position="227"/>
    </location>
    <ligand>
        <name>ATP</name>
        <dbReference type="ChEBI" id="CHEBI:30616"/>
    </ligand>
</feature>
<feature type="binding site" evidence="3">
    <location>
        <begin position="189"/>
        <end position="196"/>
    </location>
    <ligand>
        <name>ATP</name>
        <dbReference type="ChEBI" id="CHEBI:30616"/>
    </ligand>
</feature>
<dbReference type="GO" id="GO:0005524">
    <property type="term" value="F:ATP binding"/>
    <property type="evidence" value="ECO:0007669"/>
    <property type="project" value="UniProtKB-KW"/>
</dbReference>
<feature type="binding site" evidence="3">
    <location>
        <begin position="227"/>
        <end position="228"/>
    </location>
    <ligand>
        <name>ATP</name>
        <dbReference type="ChEBI" id="CHEBI:30616"/>
    </ligand>
</feature>
<evidence type="ECO:0000313" key="5">
    <source>
        <dbReference type="EMBL" id="QTX04058.1"/>
    </source>
</evidence>
<organism evidence="5 6">
    <name type="scientific">Agromyces archimandritae</name>
    <dbReference type="NCBI Taxonomy" id="2781962"/>
    <lineage>
        <taxon>Bacteria</taxon>
        <taxon>Bacillati</taxon>
        <taxon>Actinomycetota</taxon>
        <taxon>Actinomycetes</taxon>
        <taxon>Micrococcales</taxon>
        <taxon>Microbacteriaceae</taxon>
        <taxon>Agromyces</taxon>
    </lineage>
</organism>
<dbReference type="SUPFAM" id="SSF140931">
    <property type="entry name" value="Fic-like"/>
    <property type="match status" value="1"/>
</dbReference>
<dbReference type="RefSeq" id="WP_210897274.1">
    <property type="nucleotide sequence ID" value="NZ_CP071696.1"/>
</dbReference>
<gene>
    <name evidence="5" type="ORF">G127AT_12255</name>
</gene>
<keyword evidence="1" id="KW-0067">ATP-binding</keyword>
<evidence type="ECO:0000256" key="3">
    <source>
        <dbReference type="PIRSR" id="PIRSR640198-2"/>
    </source>
</evidence>
<feature type="binding site" evidence="1">
    <location>
        <position position="59"/>
    </location>
    <ligand>
        <name>ATP</name>
        <dbReference type="ChEBI" id="CHEBI:30616"/>
    </ligand>
</feature>
<proteinExistence type="predicted"/>
<name>A0A975IMZ4_9MICO</name>
<evidence type="ECO:0000256" key="1">
    <source>
        <dbReference type="PIRSR" id="PIRSR038925-1"/>
    </source>
</evidence>
<dbReference type="AlphaFoldDB" id="A0A975IMZ4"/>
<dbReference type="PANTHER" id="PTHR13504">
    <property type="entry name" value="FIDO DOMAIN-CONTAINING PROTEIN DDB_G0283145"/>
    <property type="match status" value="1"/>
</dbReference>
<dbReference type="InterPro" id="IPR025758">
    <property type="entry name" value="Fic/DOC_N"/>
</dbReference>
<dbReference type="InterPro" id="IPR026287">
    <property type="entry name" value="SoFic-like"/>
</dbReference>
<feature type="binding site" evidence="1">
    <location>
        <position position="185"/>
    </location>
    <ligand>
        <name>ATP</name>
        <dbReference type="ChEBI" id="CHEBI:30616"/>
    </ligand>
</feature>
<sequence>MLPALPPVARLETAVVLKSVVEARAALAALDQAARRMSNPAVLLNSIPILEAQASSEIENIVTTTDDLFRFADTDSDLASPETKETLRYRAALFAGLHSIQTRPLSATTAIDICSTIHRRDMDVRTLPGTIIANPATRRAIYTPPSGAAVIREKLANWADFLHDPDDLDPLVKMAVAHYQFEAIHPFTDGNGRTGRILNILVLVANELLQEPILYLSRYIIAHKEEYYRLLLDVTREAAWEPWVLYMLDAVRGTARATLAKIDAIQVLQAKVRDEIRTTSAGSNSDFLDVLFEQPYCRISNVVARCKVSRPTATKWLHELVVAGVLEDHKVGRERLFINREFFEVLVRDDPDDL</sequence>
<keyword evidence="6" id="KW-1185">Reference proteome</keyword>
<dbReference type="Pfam" id="PF02661">
    <property type="entry name" value="Fic"/>
    <property type="match status" value="1"/>
</dbReference>
<feature type="binding site" evidence="1">
    <location>
        <begin position="190"/>
        <end position="196"/>
    </location>
    <ligand>
        <name>ATP</name>
        <dbReference type="ChEBI" id="CHEBI:30616"/>
    </ligand>
</feature>
<keyword evidence="1" id="KW-0547">Nucleotide-binding</keyword>
<dbReference type="PIRSF" id="PIRSF038925">
    <property type="entry name" value="AMP-prot_trans"/>
    <property type="match status" value="1"/>
</dbReference>
<dbReference type="KEGG" id="aarc:G127AT_12255"/>
<dbReference type="InterPro" id="IPR048770">
    <property type="entry name" value="SoFic-like_C"/>
</dbReference>
<accession>A0A975IMZ4</accession>
<dbReference type="EMBL" id="CP071696">
    <property type="protein sequence ID" value="QTX04058.1"/>
    <property type="molecule type" value="Genomic_DNA"/>
</dbReference>
<feature type="active site" evidence="2">
    <location>
        <position position="185"/>
    </location>
</feature>
<protein>
    <submittedName>
        <fullName evidence="5">Fic family protein</fullName>
    </submittedName>
</protein>
<dbReference type="InterPro" id="IPR040198">
    <property type="entry name" value="Fido_containing"/>
</dbReference>
<reference evidence="5" key="1">
    <citation type="submission" date="2021-03" db="EMBL/GenBank/DDBJ databases">
        <title>Agromyces archimandritus sp. nov., isolated from the cockroach Archimandrita tessellata.</title>
        <authorList>
            <person name="Guzman J."/>
            <person name="Ortuzar M."/>
            <person name="Poehlein A."/>
            <person name="Daniel R."/>
            <person name="Trujillo M."/>
            <person name="Vilcinskas A."/>
        </authorList>
    </citation>
    <scope>NUCLEOTIDE SEQUENCE</scope>
    <source>
        <strain evidence="5">G127AT</strain>
    </source>
</reference>
<feature type="domain" description="Fido" evidence="4">
    <location>
        <begin position="89"/>
        <end position="249"/>
    </location>
</feature>
<evidence type="ECO:0000259" key="4">
    <source>
        <dbReference type="PROSITE" id="PS51459"/>
    </source>
</evidence>
<dbReference type="Gene3D" id="1.10.3290.10">
    <property type="entry name" value="Fido-like domain"/>
    <property type="match status" value="1"/>
</dbReference>
<dbReference type="Proteomes" id="UP000671914">
    <property type="component" value="Chromosome"/>
</dbReference>
<dbReference type="PROSITE" id="PS51459">
    <property type="entry name" value="FIDO"/>
    <property type="match status" value="1"/>
</dbReference>
<dbReference type="PANTHER" id="PTHR13504:SF35">
    <property type="entry name" value="PROTEIN ADENYLYLTRANSFERASE SOFIC"/>
    <property type="match status" value="1"/>
</dbReference>
<dbReference type="InterPro" id="IPR036597">
    <property type="entry name" value="Fido-like_dom_sf"/>
</dbReference>
<dbReference type="Pfam" id="PF13784">
    <property type="entry name" value="Fic_N"/>
    <property type="match status" value="1"/>
</dbReference>
<dbReference type="InterPro" id="IPR003812">
    <property type="entry name" value="Fido"/>
</dbReference>
<evidence type="ECO:0000256" key="2">
    <source>
        <dbReference type="PIRSR" id="PIRSR640198-1"/>
    </source>
</evidence>
<evidence type="ECO:0000313" key="6">
    <source>
        <dbReference type="Proteomes" id="UP000671914"/>
    </source>
</evidence>
<dbReference type="Pfam" id="PF21248">
    <property type="entry name" value="SoFic-like_C"/>
    <property type="match status" value="1"/>
</dbReference>